<dbReference type="Pfam" id="PF10541">
    <property type="entry name" value="KASH"/>
    <property type="match status" value="1"/>
</dbReference>
<keyword evidence="6" id="KW-0539">Nucleus</keyword>
<dbReference type="GO" id="GO:0048471">
    <property type="term" value="C:perinuclear region of cytoplasm"/>
    <property type="evidence" value="ECO:0007669"/>
    <property type="project" value="TreeGrafter"/>
</dbReference>
<evidence type="ECO:0000313" key="12">
    <source>
        <dbReference type="Proteomes" id="UP001153712"/>
    </source>
</evidence>
<proteinExistence type="inferred from homology"/>
<gene>
    <name evidence="11" type="ORF">PHYEVI_LOCUS11061</name>
</gene>
<feature type="compositionally biased region" description="Basic and acidic residues" evidence="9">
    <location>
        <begin position="830"/>
        <end position="848"/>
    </location>
</feature>
<sequence>MDVVKIPNAIGHKPNGMTKTPNFVPDEKKINLDFINCNLPEDTSHYTISDKKSPKLATYYFKHEETENNMENDINHTETLSLDNQTDDQEKNQQAKDHAEEIDAQKQNVNPILRPFGNSRSARPKSLSDDRIRILVQQAEELVSDKRHIGKLSKVNKWLKLEKPDDSCDASGEDDEKESQASDDLDTSSATLRGTDNSTSQNSIQDLDLHLNGKKWLSSGSRLNRTSTGMNNFSISESALHQMILPLKGFPASFSAVSSNNINVNSNNSTSSTVEEVLPLIAEKISPVRKKKSKLKKRPLVGKSDTHLLYNGGCKNRSHLIKSGSFPGYSTKTTNGNTNVEQETFTGHTYYAGHSETSTTSGGDSEEDIHKSRPANFKYGGRTRYLHHEASRDNKFGKNVIPTEEQSSSLSEQAWDNYQENYLSEPYSESHDSDAARRLLNFGEDYRKFIDSQSDWSAFSDISPRMKRKSWPQPNDEDSNSDEESLKQLINDSRDQLRYAEDVYEQLKLGVHEQLVTSEIDDLITTCERHIALLKHINESSYEYKMSFVDKAVTADLLDQWRVLKSRSSYMDEYRRLRKQISDLKSFIELQNISERKLHSPQPCGIDDIYNEIDNCNKILDSLSQQSGNLASINALVHRYTLDNQDCEEFNGTALKGEISELYEMFDNARTCVTEELSQLKTLLPVWRILESRLDQLQIDLKMDEKLMETIDYSLTNGMFTDQTVASVREVAKLLSETNNSSAHHNSEVVTEGSYSDSGISDEGSEQEIGERQRRLAAIRRLVRQLETGLSSDSRARLMMREKLRATEDELKALQLRCRSLISRTSACSDRLRPASEQEVSKPEDSKVKVASGDPDSDPGKSPKAKSWFKRFFKASVTFQLVLLAFVCLSCILEPSCCDYMNNYSWTLTPKLHYEARPPI</sequence>
<comment type="similarity">
    <text evidence="2">Belongs to the nesprin family.</text>
</comment>
<name>A0A9P0DWR1_PHYSR</name>
<dbReference type="EMBL" id="OU900101">
    <property type="protein sequence ID" value="CAH1187979.1"/>
    <property type="molecule type" value="Genomic_DNA"/>
</dbReference>
<evidence type="ECO:0000259" key="10">
    <source>
        <dbReference type="PROSITE" id="PS51049"/>
    </source>
</evidence>
<dbReference type="GO" id="GO:0007010">
    <property type="term" value="P:cytoskeleton organization"/>
    <property type="evidence" value="ECO:0007669"/>
    <property type="project" value="TreeGrafter"/>
</dbReference>
<accession>A0A9P0DWR1</accession>
<feature type="region of interest" description="Disordered" evidence="9">
    <location>
        <begin position="738"/>
        <end position="771"/>
    </location>
</feature>
<dbReference type="PANTHER" id="PTHR21524">
    <property type="entry name" value="SPECTRIN REPEAT CONTAINING NUCLEAR ENVELOPE PROTEIN 2"/>
    <property type="match status" value="1"/>
</dbReference>
<keyword evidence="8" id="KW-0175">Coiled coil</keyword>
<dbReference type="PROSITE" id="PS51049">
    <property type="entry name" value="KASH"/>
    <property type="match status" value="1"/>
</dbReference>
<dbReference type="GO" id="GO:0006997">
    <property type="term" value="P:nucleus organization"/>
    <property type="evidence" value="ECO:0007669"/>
    <property type="project" value="TreeGrafter"/>
</dbReference>
<feature type="compositionally biased region" description="Polar residues" evidence="9">
    <location>
        <begin position="404"/>
        <end position="413"/>
    </location>
</feature>
<evidence type="ECO:0000256" key="2">
    <source>
        <dbReference type="ARBA" id="ARBA00008619"/>
    </source>
</evidence>
<dbReference type="PANTHER" id="PTHR21524:SF5">
    <property type="entry name" value="SPECTRIN REPEAT CONTAINING NUCLEAR ENVELOPE PROTEIN 2"/>
    <property type="match status" value="1"/>
</dbReference>
<evidence type="ECO:0000256" key="6">
    <source>
        <dbReference type="ARBA" id="ARBA00023242"/>
    </source>
</evidence>
<feature type="region of interest" description="Disordered" evidence="9">
    <location>
        <begin position="466"/>
        <end position="485"/>
    </location>
</feature>
<dbReference type="InterPro" id="IPR012315">
    <property type="entry name" value="KASH"/>
</dbReference>
<dbReference type="AlphaFoldDB" id="A0A9P0DWR1"/>
<reference evidence="11" key="1">
    <citation type="submission" date="2022-01" db="EMBL/GenBank/DDBJ databases">
        <authorList>
            <person name="King R."/>
        </authorList>
    </citation>
    <scope>NUCLEOTIDE SEQUENCE</scope>
</reference>
<keyword evidence="12" id="KW-1185">Reference proteome</keyword>
<dbReference type="OrthoDB" id="10041151at2759"/>
<keyword evidence="5 7" id="KW-0472">Membrane</keyword>
<evidence type="ECO:0000256" key="8">
    <source>
        <dbReference type="SAM" id="Coils"/>
    </source>
</evidence>
<evidence type="ECO:0000256" key="3">
    <source>
        <dbReference type="ARBA" id="ARBA00022692"/>
    </source>
</evidence>
<dbReference type="GO" id="GO:0031965">
    <property type="term" value="C:nuclear membrane"/>
    <property type="evidence" value="ECO:0007669"/>
    <property type="project" value="UniProtKB-SubCell"/>
</dbReference>
<evidence type="ECO:0000256" key="4">
    <source>
        <dbReference type="ARBA" id="ARBA00022989"/>
    </source>
</evidence>
<feature type="region of interest" description="Disordered" evidence="9">
    <location>
        <begin position="80"/>
        <end position="126"/>
    </location>
</feature>
<evidence type="ECO:0000313" key="11">
    <source>
        <dbReference type="EMBL" id="CAH1187979.1"/>
    </source>
</evidence>
<dbReference type="GO" id="GO:0007097">
    <property type="term" value="P:nuclear migration"/>
    <property type="evidence" value="ECO:0007669"/>
    <property type="project" value="TreeGrafter"/>
</dbReference>
<comment type="subcellular location">
    <subcellularLocation>
        <location evidence="1">Nucleus membrane</location>
    </subcellularLocation>
</comment>
<evidence type="ECO:0000256" key="5">
    <source>
        <dbReference type="ARBA" id="ARBA00023136"/>
    </source>
</evidence>
<feature type="topological domain" description="Cytoplasmic" evidence="7">
    <location>
        <begin position="1"/>
        <end position="874"/>
    </location>
</feature>
<feature type="region of interest" description="Disordered" evidence="9">
    <location>
        <begin position="353"/>
        <end position="376"/>
    </location>
</feature>
<feature type="region of interest" description="Disordered" evidence="9">
    <location>
        <begin position="388"/>
        <end position="413"/>
    </location>
</feature>
<keyword evidence="3 7" id="KW-0812">Transmembrane</keyword>
<protein>
    <recommendedName>
        <fullName evidence="10">KASH domain-containing protein</fullName>
    </recommendedName>
</protein>
<feature type="coiled-coil region" evidence="8">
    <location>
        <begin position="797"/>
        <end position="824"/>
    </location>
</feature>
<dbReference type="SMART" id="SM01249">
    <property type="entry name" value="KASH"/>
    <property type="match status" value="1"/>
</dbReference>
<evidence type="ECO:0000256" key="7">
    <source>
        <dbReference type="PROSITE-ProRule" id="PRU00385"/>
    </source>
</evidence>
<evidence type="ECO:0000256" key="9">
    <source>
        <dbReference type="SAM" id="MobiDB-lite"/>
    </source>
</evidence>
<feature type="topological domain" description="Perinuclear space" evidence="7">
    <location>
        <begin position="896"/>
        <end position="920"/>
    </location>
</feature>
<organism evidence="11 12">
    <name type="scientific">Phyllotreta striolata</name>
    <name type="common">Striped flea beetle</name>
    <name type="synonym">Crioceris striolata</name>
    <dbReference type="NCBI Taxonomy" id="444603"/>
    <lineage>
        <taxon>Eukaryota</taxon>
        <taxon>Metazoa</taxon>
        <taxon>Ecdysozoa</taxon>
        <taxon>Arthropoda</taxon>
        <taxon>Hexapoda</taxon>
        <taxon>Insecta</taxon>
        <taxon>Pterygota</taxon>
        <taxon>Neoptera</taxon>
        <taxon>Endopterygota</taxon>
        <taxon>Coleoptera</taxon>
        <taxon>Polyphaga</taxon>
        <taxon>Cucujiformia</taxon>
        <taxon>Chrysomeloidea</taxon>
        <taxon>Chrysomelidae</taxon>
        <taxon>Galerucinae</taxon>
        <taxon>Alticini</taxon>
        <taxon>Phyllotreta</taxon>
    </lineage>
</organism>
<keyword evidence="4" id="KW-1133">Transmembrane helix</keyword>
<feature type="compositionally biased region" description="Basic and acidic residues" evidence="9">
    <location>
        <begin position="88"/>
        <end position="104"/>
    </location>
</feature>
<dbReference type="Proteomes" id="UP001153712">
    <property type="component" value="Chromosome 8"/>
</dbReference>
<evidence type="ECO:0000256" key="1">
    <source>
        <dbReference type="ARBA" id="ARBA00004126"/>
    </source>
</evidence>
<feature type="compositionally biased region" description="Acidic residues" evidence="9">
    <location>
        <begin position="167"/>
        <end position="186"/>
    </location>
</feature>
<feature type="domain" description="KASH" evidence="10">
    <location>
        <begin position="866"/>
        <end position="920"/>
    </location>
</feature>
<feature type="region of interest" description="Disordered" evidence="9">
    <location>
        <begin position="830"/>
        <end position="862"/>
    </location>
</feature>
<dbReference type="GO" id="GO:0019894">
    <property type="term" value="F:kinesin binding"/>
    <property type="evidence" value="ECO:0007669"/>
    <property type="project" value="TreeGrafter"/>
</dbReference>
<feature type="compositionally biased region" description="Polar residues" evidence="9">
    <location>
        <begin position="187"/>
        <end position="204"/>
    </location>
</feature>
<feature type="region of interest" description="Disordered" evidence="9">
    <location>
        <begin position="163"/>
        <end position="204"/>
    </location>
</feature>